<name>T1HEC3_RHOPR</name>
<comment type="subcellular location">
    <subcellularLocation>
        <location evidence="1">Cytoplasm</location>
        <location evidence="1">Cytoskeleton</location>
    </subcellularLocation>
</comment>
<protein>
    <submittedName>
        <fullName evidence="7">Kinesin motor domain-containing protein</fullName>
    </submittedName>
</protein>
<evidence type="ECO:0000313" key="8">
    <source>
        <dbReference type="Proteomes" id="UP000015103"/>
    </source>
</evidence>
<keyword evidence="4" id="KW-0206">Cytoskeleton</keyword>
<sequence>MPMTSNSNSSGSSSDSMRKLIGSRGASPALPRSRGSEDEPLFKTNSKKILVVLNSFNDVLSNSSDWKHDPYNQEDNINVVVRVRPLNPREMKYNDGSVVEFPGNGQILLTGLNDVPGLKGTKTKQFSYNVVFEPGATQEDVLQYSGITRLIEMAVDGFSATAFCYGQTGSGKTHTLTGPPSLFNGKKVDINSEDHGLIFRAFLYLFKVLQDKSNVNFILKASFLEIYNEK</sequence>
<dbReference type="GO" id="GO:0003777">
    <property type="term" value="F:microtubule motor activity"/>
    <property type="evidence" value="ECO:0007669"/>
    <property type="project" value="InterPro"/>
</dbReference>
<dbReference type="GO" id="GO:0005524">
    <property type="term" value="F:ATP binding"/>
    <property type="evidence" value="ECO:0007669"/>
    <property type="project" value="UniProtKB-UniRule"/>
</dbReference>
<dbReference type="InterPro" id="IPR027417">
    <property type="entry name" value="P-loop_NTPase"/>
</dbReference>
<evidence type="ECO:0000313" key="7">
    <source>
        <dbReference type="EnsemblMetazoa" id="RPRC002395-PA"/>
    </source>
</evidence>
<dbReference type="GO" id="GO:0005875">
    <property type="term" value="C:microtubule associated complex"/>
    <property type="evidence" value="ECO:0007669"/>
    <property type="project" value="TreeGrafter"/>
</dbReference>
<dbReference type="Gene3D" id="3.40.850.10">
    <property type="entry name" value="Kinesin motor domain"/>
    <property type="match status" value="1"/>
</dbReference>
<evidence type="ECO:0000256" key="4">
    <source>
        <dbReference type="ARBA" id="ARBA00023212"/>
    </source>
</evidence>
<dbReference type="InterPro" id="IPR027640">
    <property type="entry name" value="Kinesin-like_fam"/>
</dbReference>
<dbReference type="Proteomes" id="UP000015103">
    <property type="component" value="Unassembled WGS sequence"/>
</dbReference>
<keyword evidence="4" id="KW-0963">Cytoplasm</keyword>
<dbReference type="GO" id="GO:0051231">
    <property type="term" value="P:spindle elongation"/>
    <property type="evidence" value="ECO:0007669"/>
    <property type="project" value="TreeGrafter"/>
</dbReference>
<comment type="similarity">
    <text evidence="5">Belongs to the TRAFAC class myosin-kinesin ATPase superfamily. Kinesin family.</text>
</comment>
<feature type="binding site" evidence="5">
    <location>
        <begin position="166"/>
        <end position="173"/>
    </location>
    <ligand>
        <name>ATP</name>
        <dbReference type="ChEBI" id="CHEBI:30616"/>
    </ligand>
</feature>
<dbReference type="SMART" id="SM00129">
    <property type="entry name" value="KISc"/>
    <property type="match status" value="1"/>
</dbReference>
<dbReference type="PROSITE" id="PS50067">
    <property type="entry name" value="KINESIN_MOTOR_2"/>
    <property type="match status" value="1"/>
</dbReference>
<dbReference type="AlphaFoldDB" id="T1HEC3"/>
<dbReference type="PANTHER" id="PTHR47969:SF33">
    <property type="entry name" value="KINESIN-LIKE PROTEIN"/>
    <property type="match status" value="1"/>
</dbReference>
<keyword evidence="8" id="KW-1185">Reference proteome</keyword>
<dbReference type="STRING" id="13249.T1HEC3"/>
<dbReference type="InterPro" id="IPR036961">
    <property type="entry name" value="Kinesin_motor_dom_sf"/>
</dbReference>
<feature type="region of interest" description="Disordered" evidence="6">
    <location>
        <begin position="1"/>
        <end position="41"/>
    </location>
</feature>
<reference evidence="7" key="1">
    <citation type="submission" date="2015-05" db="UniProtKB">
        <authorList>
            <consortium name="EnsemblMetazoa"/>
        </authorList>
    </citation>
    <scope>IDENTIFICATION</scope>
</reference>
<keyword evidence="5" id="KW-0505">Motor protein</keyword>
<dbReference type="HOGENOM" id="CLU_1207436_0_0_1"/>
<organism evidence="7 8">
    <name type="scientific">Rhodnius prolixus</name>
    <name type="common">Triatomid bug</name>
    <dbReference type="NCBI Taxonomy" id="13249"/>
    <lineage>
        <taxon>Eukaryota</taxon>
        <taxon>Metazoa</taxon>
        <taxon>Ecdysozoa</taxon>
        <taxon>Arthropoda</taxon>
        <taxon>Hexapoda</taxon>
        <taxon>Insecta</taxon>
        <taxon>Pterygota</taxon>
        <taxon>Neoptera</taxon>
        <taxon>Paraneoptera</taxon>
        <taxon>Hemiptera</taxon>
        <taxon>Heteroptera</taxon>
        <taxon>Panheteroptera</taxon>
        <taxon>Cimicomorpha</taxon>
        <taxon>Reduviidae</taxon>
        <taxon>Triatominae</taxon>
        <taxon>Rhodnius</taxon>
    </lineage>
</organism>
<dbReference type="GO" id="GO:0007052">
    <property type="term" value="P:mitotic spindle organization"/>
    <property type="evidence" value="ECO:0007669"/>
    <property type="project" value="TreeGrafter"/>
</dbReference>
<dbReference type="VEuPathDB" id="VectorBase:RPRC002395"/>
<dbReference type="SUPFAM" id="SSF52540">
    <property type="entry name" value="P-loop containing nucleoside triphosphate hydrolases"/>
    <property type="match status" value="1"/>
</dbReference>
<dbReference type="GO" id="GO:0007018">
    <property type="term" value="P:microtubule-based movement"/>
    <property type="evidence" value="ECO:0007669"/>
    <property type="project" value="InterPro"/>
</dbReference>
<evidence type="ECO:0000256" key="1">
    <source>
        <dbReference type="ARBA" id="ARBA00004245"/>
    </source>
</evidence>
<proteinExistence type="inferred from homology"/>
<feature type="compositionally biased region" description="Low complexity" evidence="6">
    <location>
        <begin position="1"/>
        <end position="15"/>
    </location>
</feature>
<keyword evidence="3 5" id="KW-0067">ATP-binding</keyword>
<dbReference type="InParanoid" id="T1HEC3"/>
<evidence type="ECO:0000256" key="5">
    <source>
        <dbReference type="PROSITE-ProRule" id="PRU00283"/>
    </source>
</evidence>
<dbReference type="EMBL" id="ACPB03007887">
    <property type="status" value="NOT_ANNOTATED_CDS"/>
    <property type="molecule type" value="Genomic_DNA"/>
</dbReference>
<accession>T1HEC3</accession>
<evidence type="ECO:0000256" key="2">
    <source>
        <dbReference type="ARBA" id="ARBA00022741"/>
    </source>
</evidence>
<dbReference type="eggNOG" id="KOG4280">
    <property type="taxonomic scope" value="Eukaryota"/>
</dbReference>
<dbReference type="GO" id="GO:0008017">
    <property type="term" value="F:microtubule binding"/>
    <property type="evidence" value="ECO:0007669"/>
    <property type="project" value="InterPro"/>
</dbReference>
<dbReference type="Pfam" id="PF00225">
    <property type="entry name" value="Kinesin"/>
    <property type="match status" value="1"/>
</dbReference>
<keyword evidence="2 5" id="KW-0547">Nucleotide-binding</keyword>
<dbReference type="EnsemblMetazoa" id="RPRC002395-RA">
    <property type="protein sequence ID" value="RPRC002395-PA"/>
    <property type="gene ID" value="RPRC002395"/>
</dbReference>
<evidence type="ECO:0000256" key="3">
    <source>
        <dbReference type="ARBA" id="ARBA00022840"/>
    </source>
</evidence>
<evidence type="ECO:0000256" key="6">
    <source>
        <dbReference type="SAM" id="MobiDB-lite"/>
    </source>
</evidence>
<dbReference type="InterPro" id="IPR001752">
    <property type="entry name" value="Kinesin_motor_dom"/>
</dbReference>
<dbReference type="PANTHER" id="PTHR47969">
    <property type="entry name" value="CHROMOSOME-ASSOCIATED KINESIN KIF4A-RELATED"/>
    <property type="match status" value="1"/>
</dbReference>